<name>A0A1Z5IUG1_9LACO</name>
<evidence type="ECO:0000313" key="1">
    <source>
        <dbReference type="EMBL" id="GAX05377.1"/>
    </source>
</evidence>
<dbReference type="RefSeq" id="WP_089120691.1">
    <property type="nucleotide sequence ID" value="NZ_BCMI01000005.1"/>
</dbReference>
<gene>
    <name evidence="1" type="ORF">IWT25_00681</name>
</gene>
<sequence>MKKSQMFKAAHEIAHEIVGATDNYQIAFSFALKEVWRQVKTYNKKRFGDAAIVNAGIRLVTTPEMKRQNEYVEGVPTWIIRKNLNEQEAFAVCNTTNSFDIVRETEKAELVSFNTDYGYVEMWTPKSVLAVA</sequence>
<dbReference type="EMBL" id="BCMI01000005">
    <property type="protein sequence ID" value="GAX05377.1"/>
    <property type="molecule type" value="Genomic_DNA"/>
</dbReference>
<evidence type="ECO:0000313" key="2">
    <source>
        <dbReference type="Proteomes" id="UP000198414"/>
    </source>
</evidence>
<organism evidence="1 2">
    <name type="scientific">Secundilactobacillus pentosiphilus</name>
    <dbReference type="NCBI Taxonomy" id="1714682"/>
    <lineage>
        <taxon>Bacteria</taxon>
        <taxon>Bacillati</taxon>
        <taxon>Bacillota</taxon>
        <taxon>Bacilli</taxon>
        <taxon>Lactobacillales</taxon>
        <taxon>Lactobacillaceae</taxon>
        <taxon>Secundilactobacillus</taxon>
    </lineage>
</organism>
<proteinExistence type="predicted"/>
<reference evidence="1 2" key="1">
    <citation type="submission" date="2015-11" db="EMBL/GenBank/DDBJ databases">
        <title>Draft genome sequences of new species of the genus Lactobacillus isolated from orchardgrass silage.</title>
        <authorList>
            <person name="Tohno M."/>
            <person name="Tanizawa Y."/>
            <person name="Arita M."/>
        </authorList>
    </citation>
    <scope>NUCLEOTIDE SEQUENCE [LARGE SCALE GENOMIC DNA]</scope>
    <source>
        <strain evidence="1 2">IWT25</strain>
    </source>
</reference>
<dbReference type="Proteomes" id="UP000198414">
    <property type="component" value="Unassembled WGS sequence"/>
</dbReference>
<accession>A0A1Z5IUG1</accession>
<protein>
    <submittedName>
        <fullName evidence="1">Uncharacterized protein</fullName>
    </submittedName>
</protein>
<dbReference type="OrthoDB" id="2329632at2"/>
<dbReference type="AlphaFoldDB" id="A0A1Z5IUG1"/>
<comment type="caution">
    <text evidence="1">The sequence shown here is derived from an EMBL/GenBank/DDBJ whole genome shotgun (WGS) entry which is preliminary data.</text>
</comment>